<evidence type="ECO:0000313" key="1">
    <source>
        <dbReference type="EMBL" id="KAL3965539.1"/>
    </source>
</evidence>
<sequence length="296" mass="33221">MEDVARAEYPGMLANLQPGQAVQTLNDRVKRINKINIEIADWLQERRRVEEQYVLGLRKLAQARAPNAASELGVFQSPWARVVDSVERIAKSHHVFAERIEKDVESPLRVFQQRPDYLNMHNISSNLGAIAKDLEDAQDKADKLNKKGGKASAQKVDAATSRLESASQQWESQAPFIFETLQALDESRINQLRDLLTQYQTHESDQAQRSQDIAVETLAVMLEINTERGDTRICSAHHRWAAVRADEDIDEAIIDGHWAAAFFVRWATASLANCLDQQHNGVVHPAADAGLSAARR</sequence>
<protein>
    <submittedName>
        <fullName evidence="1">Uncharacterized protein</fullName>
    </submittedName>
</protein>
<proteinExistence type="predicted"/>
<gene>
    <name evidence="1" type="ORF">ACCO45_002543</name>
</gene>
<keyword evidence="2" id="KW-1185">Reference proteome</keyword>
<accession>A0ACC4EA72</accession>
<organism evidence="1 2">
    <name type="scientific">Purpureocillium lilacinum</name>
    <name type="common">Paecilomyces lilacinus</name>
    <dbReference type="NCBI Taxonomy" id="33203"/>
    <lineage>
        <taxon>Eukaryota</taxon>
        <taxon>Fungi</taxon>
        <taxon>Dikarya</taxon>
        <taxon>Ascomycota</taxon>
        <taxon>Pezizomycotina</taxon>
        <taxon>Sordariomycetes</taxon>
        <taxon>Hypocreomycetidae</taxon>
        <taxon>Hypocreales</taxon>
        <taxon>Ophiocordycipitaceae</taxon>
        <taxon>Purpureocillium</taxon>
    </lineage>
</organism>
<dbReference type="Proteomes" id="UP001638806">
    <property type="component" value="Unassembled WGS sequence"/>
</dbReference>
<reference evidence="1" key="1">
    <citation type="submission" date="2024-12" db="EMBL/GenBank/DDBJ databases">
        <title>Comparative genomics and development of molecular markers within Purpureocillium lilacinum and among Purpureocillium species.</title>
        <authorList>
            <person name="Yeh Z.-Y."/>
            <person name="Ni N.-T."/>
            <person name="Lo P.-H."/>
            <person name="Mushyakhwo K."/>
            <person name="Lin C.-F."/>
            <person name="Nai Y.-S."/>
        </authorList>
    </citation>
    <scope>NUCLEOTIDE SEQUENCE</scope>
    <source>
        <strain evidence="1">NCHU-NPUST-175</strain>
    </source>
</reference>
<name>A0ACC4EA72_PURLI</name>
<evidence type="ECO:0000313" key="2">
    <source>
        <dbReference type="Proteomes" id="UP001638806"/>
    </source>
</evidence>
<dbReference type="EMBL" id="JBGNUJ010000002">
    <property type="protein sequence ID" value="KAL3965539.1"/>
    <property type="molecule type" value="Genomic_DNA"/>
</dbReference>
<comment type="caution">
    <text evidence="1">The sequence shown here is derived from an EMBL/GenBank/DDBJ whole genome shotgun (WGS) entry which is preliminary data.</text>
</comment>